<proteinExistence type="predicted"/>
<reference evidence="2 3" key="1">
    <citation type="submission" date="2015-03" db="EMBL/GenBank/DDBJ databases">
        <title>Genomics and transcriptomics of the oil-accumulating basidiomycete yeast T. oleaginosus allow insights into substrate utilization and the diverse evolutionary trajectories of mating systems in fungi.</title>
        <authorList>
            <consortium name="DOE Joint Genome Institute"/>
            <person name="Kourist R."/>
            <person name="Kracht O."/>
            <person name="Bracharz F."/>
            <person name="Lipzen A."/>
            <person name="Nolan M."/>
            <person name="Ohm R."/>
            <person name="Grigoriev I."/>
            <person name="Sun S."/>
            <person name="Heitman J."/>
            <person name="Bruck T."/>
            <person name="Nowrousian M."/>
        </authorList>
    </citation>
    <scope>NUCLEOTIDE SEQUENCE [LARGE SCALE GENOMIC DNA]</scope>
    <source>
        <strain evidence="2 3">IBC0246</strain>
    </source>
</reference>
<dbReference type="Proteomes" id="UP000053611">
    <property type="component" value="Unassembled WGS sequence"/>
</dbReference>
<evidence type="ECO:0000313" key="2">
    <source>
        <dbReference type="EMBL" id="KLT43660.1"/>
    </source>
</evidence>
<accession>A0A0J0XRD7</accession>
<evidence type="ECO:0000256" key="1">
    <source>
        <dbReference type="SAM" id="MobiDB-lite"/>
    </source>
</evidence>
<organism evidence="2 3">
    <name type="scientific">Cutaneotrichosporon oleaginosum</name>
    <dbReference type="NCBI Taxonomy" id="879819"/>
    <lineage>
        <taxon>Eukaryota</taxon>
        <taxon>Fungi</taxon>
        <taxon>Dikarya</taxon>
        <taxon>Basidiomycota</taxon>
        <taxon>Agaricomycotina</taxon>
        <taxon>Tremellomycetes</taxon>
        <taxon>Trichosporonales</taxon>
        <taxon>Trichosporonaceae</taxon>
        <taxon>Cutaneotrichosporon</taxon>
    </lineage>
</organism>
<keyword evidence="3" id="KW-1185">Reference proteome</keyword>
<sequence>MEDQTTAQFISALAHLQPSHSPITAEELATLDGWSHEQLKHEVIRLRRMLGGGIGSVPNHHQAHIHHHNHHVPHPNNMGPVNPGVGVGVGPSVGQMAPVPQDMGLDRMGQQPELLHHLPAYGYVHSMSPVMQQHTPTQSHSSLAHHVRKRSFTEALSPAAAAAAAAAAAGTPTGSTRGKRSSRHDSGTGKRVERGRRVELQRAIRAKMRYMMGIGLDEDLPPPSEGDVGTVGWVPSWTAGVGDARNAEWLDRVVSVFINEATNFHQWTKVPPEDLETETVKAAARTAFQNFAKRYLAEIDPKQAKKQQKYVKNRRRWARKDLKQKRRAKAAQDPSFMDIHLPPSALHIDYMSSEYSSPGEEMDDEDGLDGQRKGYWMEMLQARSPEGASNRSGKGGWAEGVSEKVLEVRSPTWRSDRLAQIYRRLDTISSAQAAMRATPAALQSSTGKAGTGTRLGHVAPSHQRFTMPSELKRRGHAPRDPGEPWMWASGQVGHWPEHGKDGYNGRTHDAMSAAVRAVQRGDGMDPNSVEAIVEGWGDVS</sequence>
<evidence type="ECO:0000313" key="3">
    <source>
        <dbReference type="Proteomes" id="UP000053611"/>
    </source>
</evidence>
<protein>
    <submittedName>
        <fullName evidence="2">Uncharacterized protein</fullName>
    </submittedName>
</protein>
<dbReference type="EMBL" id="KQ087193">
    <property type="protein sequence ID" value="KLT43660.1"/>
    <property type="molecule type" value="Genomic_DNA"/>
</dbReference>
<dbReference type="AlphaFoldDB" id="A0A0J0XRD7"/>
<name>A0A0J0XRD7_9TREE</name>
<gene>
    <name evidence="2" type="ORF">CC85DRAFT_284377</name>
</gene>
<feature type="region of interest" description="Disordered" evidence="1">
    <location>
        <begin position="163"/>
        <end position="196"/>
    </location>
</feature>
<feature type="compositionally biased region" description="Basic and acidic residues" evidence="1">
    <location>
        <begin position="183"/>
        <end position="196"/>
    </location>
</feature>
<dbReference type="GeneID" id="28983324"/>
<feature type="region of interest" description="Disordered" evidence="1">
    <location>
        <begin position="440"/>
        <end position="483"/>
    </location>
</feature>
<dbReference type="OrthoDB" id="2575040at2759"/>